<accession>A0AAV4N876</accession>
<dbReference type="AlphaFoldDB" id="A0AAV4N876"/>
<dbReference type="EMBL" id="BPLQ01001306">
    <property type="protein sequence ID" value="GIX80569.1"/>
    <property type="molecule type" value="Genomic_DNA"/>
</dbReference>
<evidence type="ECO:0000256" key="1">
    <source>
        <dbReference type="SAM" id="MobiDB-lite"/>
    </source>
</evidence>
<keyword evidence="3" id="KW-1185">Reference proteome</keyword>
<proteinExistence type="predicted"/>
<sequence length="122" mass="14540">MRQIGFDSAKLKNKNIKRTNSSSKSKKFDTPDCEKVEMECDTQNIEHLWQRIRKTITDTVGEVIGKNGRQANKEWITDKTWKQIEKKKIIKHMLESIKSTRNHKHYKEKYREADRNVKKTCC</sequence>
<comment type="caution">
    <text evidence="2">The sequence shown here is derived from an EMBL/GenBank/DDBJ whole genome shotgun (WGS) entry which is preliminary data.</text>
</comment>
<reference evidence="2 3" key="1">
    <citation type="submission" date="2021-06" db="EMBL/GenBank/DDBJ databases">
        <title>Caerostris darwini draft genome.</title>
        <authorList>
            <person name="Kono N."/>
            <person name="Arakawa K."/>
        </authorList>
    </citation>
    <scope>NUCLEOTIDE SEQUENCE [LARGE SCALE GENOMIC DNA]</scope>
</reference>
<evidence type="ECO:0000313" key="2">
    <source>
        <dbReference type="EMBL" id="GIX80569.1"/>
    </source>
</evidence>
<protein>
    <submittedName>
        <fullName evidence="2">Uncharacterized protein</fullName>
    </submittedName>
</protein>
<dbReference type="Proteomes" id="UP001054837">
    <property type="component" value="Unassembled WGS sequence"/>
</dbReference>
<evidence type="ECO:0000313" key="3">
    <source>
        <dbReference type="Proteomes" id="UP001054837"/>
    </source>
</evidence>
<name>A0AAV4N876_9ARAC</name>
<feature type="region of interest" description="Disordered" evidence="1">
    <location>
        <begin position="1"/>
        <end position="31"/>
    </location>
</feature>
<gene>
    <name evidence="2" type="ORF">CDAR_15731</name>
</gene>
<organism evidence="2 3">
    <name type="scientific">Caerostris darwini</name>
    <dbReference type="NCBI Taxonomy" id="1538125"/>
    <lineage>
        <taxon>Eukaryota</taxon>
        <taxon>Metazoa</taxon>
        <taxon>Ecdysozoa</taxon>
        <taxon>Arthropoda</taxon>
        <taxon>Chelicerata</taxon>
        <taxon>Arachnida</taxon>
        <taxon>Araneae</taxon>
        <taxon>Araneomorphae</taxon>
        <taxon>Entelegynae</taxon>
        <taxon>Araneoidea</taxon>
        <taxon>Araneidae</taxon>
        <taxon>Caerostris</taxon>
    </lineage>
</organism>